<feature type="compositionally biased region" description="Basic and acidic residues" evidence="6">
    <location>
        <begin position="441"/>
        <end position="455"/>
    </location>
</feature>
<dbReference type="SMART" id="SM00360">
    <property type="entry name" value="RRM"/>
    <property type="match status" value="2"/>
</dbReference>
<feature type="compositionally biased region" description="Basic and acidic residues" evidence="6">
    <location>
        <begin position="418"/>
        <end position="427"/>
    </location>
</feature>
<dbReference type="PANTHER" id="PTHR22792:SF140">
    <property type="entry name" value="ACHILLES, ISOFORM A"/>
    <property type="match status" value="1"/>
</dbReference>
<dbReference type="PROSITE" id="PS50961">
    <property type="entry name" value="HTH_LA"/>
    <property type="match status" value="1"/>
</dbReference>
<dbReference type="InterPro" id="IPR036390">
    <property type="entry name" value="WH_DNA-bd_sf"/>
</dbReference>
<dbReference type="SUPFAM" id="SSF54928">
    <property type="entry name" value="RNA-binding domain, RBD"/>
    <property type="match status" value="1"/>
</dbReference>
<dbReference type="PROSITE" id="PS50102">
    <property type="entry name" value="RRM"/>
    <property type="match status" value="1"/>
</dbReference>
<dbReference type="Pfam" id="PF08777">
    <property type="entry name" value="RRM_3"/>
    <property type="match status" value="1"/>
</dbReference>
<dbReference type="Gene3D" id="3.30.70.330">
    <property type="match status" value="2"/>
</dbReference>
<keyword evidence="11" id="KW-1185">Reference proteome</keyword>
<dbReference type="AlphaFoldDB" id="A0A5P1F1G7"/>
<proteinExistence type="predicted"/>
<dbReference type="InterPro" id="IPR036388">
    <property type="entry name" value="WH-like_DNA-bd_sf"/>
</dbReference>
<evidence type="ECO:0008006" key="12">
    <source>
        <dbReference type="Google" id="ProtNLM"/>
    </source>
</evidence>
<gene>
    <name evidence="10" type="ORF">A4U43_C04F14980</name>
</gene>
<dbReference type="GO" id="GO:0006396">
    <property type="term" value="P:RNA processing"/>
    <property type="evidence" value="ECO:0007669"/>
    <property type="project" value="InterPro"/>
</dbReference>
<evidence type="ECO:0000313" key="10">
    <source>
        <dbReference type="EMBL" id="ONK72032.1"/>
    </source>
</evidence>
<dbReference type="InterPro" id="IPR035979">
    <property type="entry name" value="RBD_domain_sf"/>
</dbReference>
<feature type="compositionally biased region" description="Basic residues" evidence="6">
    <location>
        <begin position="428"/>
        <end position="438"/>
    </location>
</feature>
<evidence type="ECO:0000259" key="7">
    <source>
        <dbReference type="PROSITE" id="PS50102"/>
    </source>
</evidence>
<dbReference type="CDD" id="cd12291">
    <property type="entry name" value="RRM1_La"/>
    <property type="match status" value="1"/>
</dbReference>
<dbReference type="Proteomes" id="UP000243459">
    <property type="component" value="Chromosome 4"/>
</dbReference>
<dbReference type="InterPro" id="IPR014886">
    <property type="entry name" value="La_xRRM"/>
</dbReference>
<dbReference type="PRINTS" id="PR00302">
    <property type="entry name" value="LUPUSLA"/>
</dbReference>
<dbReference type="FunFam" id="1.10.10.10:FF:000795">
    <property type="entry name" value="La protein 2"/>
    <property type="match status" value="1"/>
</dbReference>
<dbReference type="Pfam" id="PF05383">
    <property type="entry name" value="La"/>
    <property type="match status" value="1"/>
</dbReference>
<evidence type="ECO:0000259" key="9">
    <source>
        <dbReference type="PROSITE" id="PS51939"/>
    </source>
</evidence>
<dbReference type="GO" id="GO:0003729">
    <property type="term" value="F:mRNA binding"/>
    <property type="evidence" value="ECO:0007669"/>
    <property type="project" value="TreeGrafter"/>
</dbReference>
<feature type="region of interest" description="Disordered" evidence="6">
    <location>
        <begin position="234"/>
        <end position="327"/>
    </location>
</feature>
<keyword evidence="2 5" id="KW-0694">RNA-binding</keyword>
<feature type="compositionally biased region" description="Basic and acidic residues" evidence="6">
    <location>
        <begin position="286"/>
        <end position="317"/>
    </location>
</feature>
<protein>
    <recommendedName>
        <fullName evidence="12">La protein 1</fullName>
    </recommendedName>
</protein>
<evidence type="ECO:0000313" key="11">
    <source>
        <dbReference type="Proteomes" id="UP000243459"/>
    </source>
</evidence>
<dbReference type="InterPro" id="IPR045180">
    <property type="entry name" value="La_dom_prot"/>
</dbReference>
<accession>A0A5P1F1G7</accession>
<dbReference type="EMBL" id="CM007384">
    <property type="protein sequence ID" value="ONK72032.1"/>
    <property type="molecule type" value="Genomic_DNA"/>
</dbReference>
<evidence type="ECO:0000259" key="8">
    <source>
        <dbReference type="PROSITE" id="PS50961"/>
    </source>
</evidence>
<evidence type="ECO:0000256" key="3">
    <source>
        <dbReference type="ARBA" id="ARBA00023242"/>
    </source>
</evidence>
<feature type="domain" description="HTH La-type RNA-binding" evidence="8">
    <location>
        <begin position="4"/>
        <end position="107"/>
    </location>
</feature>
<dbReference type="Gene3D" id="1.10.10.10">
    <property type="entry name" value="Winged helix-like DNA-binding domain superfamily/Winged helix DNA-binding domain"/>
    <property type="match status" value="1"/>
</dbReference>
<evidence type="ECO:0000256" key="5">
    <source>
        <dbReference type="PROSITE-ProRule" id="PRU00332"/>
    </source>
</evidence>
<dbReference type="SMART" id="SM00715">
    <property type="entry name" value="LA"/>
    <property type="match status" value="1"/>
</dbReference>
<feature type="domain" description="XRRM" evidence="9">
    <location>
        <begin position="316"/>
        <end position="449"/>
    </location>
</feature>
<name>A0A5P1F1G7_ASPOF</name>
<reference evidence="11" key="1">
    <citation type="journal article" date="2017" name="Nat. Commun.">
        <title>The asparagus genome sheds light on the origin and evolution of a young Y chromosome.</title>
        <authorList>
            <person name="Harkess A."/>
            <person name="Zhou J."/>
            <person name="Xu C."/>
            <person name="Bowers J.E."/>
            <person name="Van der Hulst R."/>
            <person name="Ayyampalayam S."/>
            <person name="Mercati F."/>
            <person name="Riccardi P."/>
            <person name="McKain M.R."/>
            <person name="Kakrana A."/>
            <person name="Tang H."/>
            <person name="Ray J."/>
            <person name="Groenendijk J."/>
            <person name="Arikit S."/>
            <person name="Mathioni S.M."/>
            <person name="Nakano M."/>
            <person name="Shan H."/>
            <person name="Telgmann-Rauber A."/>
            <person name="Kanno A."/>
            <person name="Yue Z."/>
            <person name="Chen H."/>
            <person name="Li W."/>
            <person name="Chen Y."/>
            <person name="Xu X."/>
            <person name="Zhang Y."/>
            <person name="Luo S."/>
            <person name="Chen H."/>
            <person name="Gao J."/>
            <person name="Mao Z."/>
            <person name="Pires J.C."/>
            <person name="Luo M."/>
            <person name="Kudrna D."/>
            <person name="Wing R.A."/>
            <person name="Meyers B.C."/>
            <person name="Yi K."/>
            <person name="Kong H."/>
            <person name="Lavrijsen P."/>
            <person name="Sunseri F."/>
            <person name="Falavigna A."/>
            <person name="Ye Y."/>
            <person name="Leebens-Mack J.H."/>
            <person name="Chen G."/>
        </authorList>
    </citation>
    <scope>NUCLEOTIDE SEQUENCE [LARGE SCALE GENOMIC DNA]</scope>
    <source>
        <strain evidence="11">cv. DH0086</strain>
    </source>
</reference>
<dbReference type="InterPro" id="IPR002344">
    <property type="entry name" value="Lupus_La"/>
</dbReference>
<keyword evidence="3" id="KW-0539">Nucleus</keyword>
<evidence type="ECO:0000256" key="1">
    <source>
        <dbReference type="ARBA" id="ARBA00004123"/>
    </source>
</evidence>
<comment type="function">
    <text evidence="4">Binds to the 3' poly(U) terminus of nascent RNA polymerase III transcripts, protecting them from exonuclease digestion and facilitating their folding and maturation.</text>
</comment>
<dbReference type="InterPro" id="IPR006630">
    <property type="entry name" value="La_HTH"/>
</dbReference>
<dbReference type="Pfam" id="PF00076">
    <property type="entry name" value="RRM_1"/>
    <property type="match status" value="1"/>
</dbReference>
<dbReference type="SUPFAM" id="SSF46785">
    <property type="entry name" value="Winged helix' DNA-binding domain"/>
    <property type="match status" value="1"/>
</dbReference>
<dbReference type="PANTHER" id="PTHR22792">
    <property type="entry name" value="LUPUS LA PROTEIN-RELATED"/>
    <property type="match status" value="1"/>
</dbReference>
<dbReference type="Gramene" id="ONK72032">
    <property type="protein sequence ID" value="ONK72032"/>
    <property type="gene ID" value="A4U43_C04F14980"/>
</dbReference>
<dbReference type="InterPro" id="IPR000504">
    <property type="entry name" value="RRM_dom"/>
</dbReference>
<evidence type="ECO:0000256" key="6">
    <source>
        <dbReference type="SAM" id="MobiDB-lite"/>
    </source>
</evidence>
<dbReference type="PROSITE" id="PS51939">
    <property type="entry name" value="XRRM"/>
    <property type="match status" value="1"/>
</dbReference>
<dbReference type="OMA" id="QFERSIY"/>
<dbReference type="InterPro" id="IPR012677">
    <property type="entry name" value="Nucleotide-bd_a/b_plait_sf"/>
</dbReference>
<dbReference type="CDD" id="cd08030">
    <property type="entry name" value="LA_like_plant"/>
    <property type="match status" value="1"/>
</dbReference>
<organism evidence="10 11">
    <name type="scientific">Asparagus officinalis</name>
    <name type="common">Garden asparagus</name>
    <dbReference type="NCBI Taxonomy" id="4686"/>
    <lineage>
        <taxon>Eukaryota</taxon>
        <taxon>Viridiplantae</taxon>
        <taxon>Streptophyta</taxon>
        <taxon>Embryophyta</taxon>
        <taxon>Tracheophyta</taxon>
        <taxon>Spermatophyta</taxon>
        <taxon>Magnoliopsida</taxon>
        <taxon>Liliopsida</taxon>
        <taxon>Asparagales</taxon>
        <taxon>Asparagaceae</taxon>
        <taxon>Asparagoideae</taxon>
        <taxon>Asparagus</taxon>
    </lineage>
</organism>
<sequence length="464" mass="51485">MAVASLDETTAAKVLRQVEFYFSDSNLPRDKFLKQKVEESEDGLVSLGLICSFARMRTHLGLGEVKEEAVPEDKVLAVAETLRKSNVLKVSEDGKMIGRSTELAKPEEVKEQLDSRTVAVSPLPYDVNLEDVEAFFNQHGKVNSVRLPRLIGDKRQFCGTALIEFSEEEDANKALSTSMVFAGAELEVKTKKDFDDERLQKWEEFEKTRPSKDASNGSYPKGLIVAFKLKSIPSEGSTEENGQEVNKGAEACKVDEASGSEGNIVEDDEMNTSESVPENEGMSAEDIEKGNGRKVDEDHTETDKKADGDAQEGDAKVTEGSPVENVKKNTVSTDNENVIFREDLMKIFQKFGTVKFIDFRMGEESGYIRFEDSDAAVKARAEAVLTDEGGFIVKKHIATLEPLTGDAEKEYWSLLRGNQDKYRENKGNNKRGRGKGNRGGRQFDGKRNRQGDSHNGRANKAQKV</sequence>
<dbReference type="OrthoDB" id="439993at2759"/>
<evidence type="ECO:0000256" key="4">
    <source>
        <dbReference type="ARBA" id="ARBA00057261"/>
    </source>
</evidence>
<dbReference type="GO" id="GO:0005634">
    <property type="term" value="C:nucleus"/>
    <property type="evidence" value="ECO:0007669"/>
    <property type="project" value="UniProtKB-SubCell"/>
</dbReference>
<dbReference type="GO" id="GO:1990904">
    <property type="term" value="C:ribonucleoprotein complex"/>
    <property type="evidence" value="ECO:0007669"/>
    <property type="project" value="UniProtKB-UniRule"/>
</dbReference>
<comment type="subcellular location">
    <subcellularLocation>
        <location evidence="1">Nucleus</location>
    </subcellularLocation>
</comment>
<feature type="region of interest" description="Disordered" evidence="6">
    <location>
        <begin position="417"/>
        <end position="464"/>
    </location>
</feature>
<feature type="domain" description="RRM" evidence="7">
    <location>
        <begin position="116"/>
        <end position="193"/>
    </location>
</feature>
<evidence type="ECO:0000256" key="2">
    <source>
        <dbReference type="ARBA" id="ARBA00022884"/>
    </source>
</evidence>